<dbReference type="EC" id="2.4.-.-" evidence="4"/>
<dbReference type="PANTHER" id="PTHR12526:SF510">
    <property type="entry name" value="D-INOSITOL 3-PHOSPHATE GLYCOSYLTRANSFERASE"/>
    <property type="match status" value="1"/>
</dbReference>
<evidence type="ECO:0000313" key="4">
    <source>
        <dbReference type="EMBL" id="MFC5291185.1"/>
    </source>
</evidence>
<reference evidence="5" key="1">
    <citation type="journal article" date="2019" name="Int. J. Syst. Evol. Microbiol.">
        <title>The Global Catalogue of Microorganisms (GCM) 10K type strain sequencing project: providing services to taxonomists for standard genome sequencing and annotation.</title>
        <authorList>
            <consortium name="The Broad Institute Genomics Platform"/>
            <consortium name="The Broad Institute Genome Sequencing Center for Infectious Disease"/>
            <person name="Wu L."/>
            <person name="Ma J."/>
        </authorList>
    </citation>
    <scope>NUCLEOTIDE SEQUENCE [LARGE SCALE GENOMIC DNA]</scope>
    <source>
        <strain evidence="5">CCUG 59778</strain>
    </source>
</reference>
<protein>
    <submittedName>
        <fullName evidence="4">Glycosyltransferase family 4 protein</fullName>
        <ecNumber evidence="4">2.4.-.-</ecNumber>
    </submittedName>
</protein>
<dbReference type="Pfam" id="PF00534">
    <property type="entry name" value="Glycos_transf_1"/>
    <property type="match status" value="1"/>
</dbReference>
<dbReference type="EMBL" id="JBHSKF010000022">
    <property type="protein sequence ID" value="MFC5291185.1"/>
    <property type="molecule type" value="Genomic_DNA"/>
</dbReference>
<organism evidence="4 5">
    <name type="scientific">Actinokineospora guangxiensis</name>
    <dbReference type="NCBI Taxonomy" id="1490288"/>
    <lineage>
        <taxon>Bacteria</taxon>
        <taxon>Bacillati</taxon>
        <taxon>Actinomycetota</taxon>
        <taxon>Actinomycetes</taxon>
        <taxon>Pseudonocardiales</taxon>
        <taxon>Pseudonocardiaceae</taxon>
        <taxon>Actinokineospora</taxon>
    </lineage>
</organism>
<dbReference type="CDD" id="cd03801">
    <property type="entry name" value="GT4_PimA-like"/>
    <property type="match status" value="1"/>
</dbReference>
<evidence type="ECO:0000256" key="1">
    <source>
        <dbReference type="ARBA" id="ARBA00022676"/>
    </source>
</evidence>
<dbReference type="GO" id="GO:0016757">
    <property type="term" value="F:glycosyltransferase activity"/>
    <property type="evidence" value="ECO:0007669"/>
    <property type="project" value="UniProtKB-KW"/>
</dbReference>
<name>A0ABW0F033_9PSEU</name>
<keyword evidence="2 4" id="KW-0808">Transferase</keyword>
<accession>A0ABW0F033</accession>
<dbReference type="Proteomes" id="UP001596157">
    <property type="component" value="Unassembled WGS sequence"/>
</dbReference>
<dbReference type="Gene3D" id="3.40.50.2000">
    <property type="entry name" value="Glycogen Phosphorylase B"/>
    <property type="match status" value="2"/>
</dbReference>
<keyword evidence="5" id="KW-1185">Reference proteome</keyword>
<dbReference type="InterPro" id="IPR001296">
    <property type="entry name" value="Glyco_trans_1"/>
</dbReference>
<comment type="caution">
    <text evidence="4">The sequence shown here is derived from an EMBL/GenBank/DDBJ whole genome shotgun (WGS) entry which is preliminary data.</text>
</comment>
<dbReference type="PANTHER" id="PTHR12526">
    <property type="entry name" value="GLYCOSYLTRANSFERASE"/>
    <property type="match status" value="1"/>
</dbReference>
<feature type="domain" description="Glycosyl transferase family 1" evidence="3">
    <location>
        <begin position="167"/>
        <end position="318"/>
    </location>
</feature>
<dbReference type="SUPFAM" id="SSF53756">
    <property type="entry name" value="UDP-Glycosyltransferase/glycogen phosphorylase"/>
    <property type="match status" value="1"/>
</dbReference>
<evidence type="ECO:0000256" key="2">
    <source>
        <dbReference type="ARBA" id="ARBA00022679"/>
    </source>
</evidence>
<sequence>MTVHFVVPGDLDEPSGGNVYDRQVITAAGGALRELPVPGRWPLPDAATSRRLADALDALPDGATVLLDGLCACGAPEVLEPRARRLRLAVLVHLPLADETGLAPGVAADLAARERRVLAAARVVVTTSPWAARSVAERHGVAAERVRTVVPGVVWSGVRASGGDGGRLLCVASLTPRKAQDVLVTALAELADLPWRCALVGPLTRDGGYTDLVRSLIDSHGLADRISLRGPLSGAALEAAYVGADLLLLPSRAETYGMVITEALAYGVPAIATSVGGIPDAIGPGVLVAPEDPAALAAALRRWLADADHRARLRAAAAATRPRTWDRAAAELLAAVAR</sequence>
<gene>
    <name evidence="4" type="ORF">ACFPM7_29395</name>
</gene>
<keyword evidence="1 4" id="KW-0328">Glycosyltransferase</keyword>
<evidence type="ECO:0000259" key="3">
    <source>
        <dbReference type="Pfam" id="PF00534"/>
    </source>
</evidence>
<evidence type="ECO:0000313" key="5">
    <source>
        <dbReference type="Proteomes" id="UP001596157"/>
    </source>
</evidence>
<proteinExistence type="predicted"/>
<dbReference type="RefSeq" id="WP_378251096.1">
    <property type="nucleotide sequence ID" value="NZ_JBHSKF010000022.1"/>
</dbReference>